<gene>
    <name evidence="2" type="ORF">KF707C_36540</name>
</gene>
<dbReference type="EMBL" id="AP014862">
    <property type="protein sequence ID" value="BAU75342.1"/>
    <property type="molecule type" value="Genomic_DNA"/>
</dbReference>
<organism evidence="2 3">
    <name type="scientific">Metapseudomonas furukawaii</name>
    <name type="common">Pseudomonas furukawaii</name>
    <dbReference type="NCBI Taxonomy" id="1149133"/>
    <lineage>
        <taxon>Bacteria</taxon>
        <taxon>Pseudomonadati</taxon>
        <taxon>Pseudomonadota</taxon>
        <taxon>Gammaproteobacteria</taxon>
        <taxon>Pseudomonadales</taxon>
        <taxon>Pseudomonadaceae</taxon>
        <taxon>Metapseudomonas</taxon>
    </lineage>
</organism>
<sequence length="44" mass="4875">MGRYPLSDLSVIRALQGLLDAAEQRNAEERPSGARRFERASLSS</sequence>
<reference evidence="2 3" key="2">
    <citation type="journal article" date="2017" name="Int. J. Syst. Evol. Microbiol.">
        <title>Pseudomonas furukawaii sp. nov., a polychlorinated biphenyl-degrading bacterium isolated from biphenyl-contaminated soil in Japan.</title>
        <authorList>
            <person name="Kimura N."/>
            <person name="Watanabe T."/>
            <person name="Suenaga H."/>
            <person name="Fujihara H."/>
            <person name="Futagami T."/>
            <person name="Goto M."/>
            <person name="Hanada S."/>
            <person name="Hirose J."/>
        </authorList>
    </citation>
    <scope>NUCLEOTIDE SEQUENCE [LARGE SCALE GENOMIC DNA]</scope>
    <source>
        <strain evidence="3">DSM 10086 / NBRC 110670 / KF707</strain>
    </source>
</reference>
<reference evidence="3" key="1">
    <citation type="submission" date="2015-05" db="EMBL/GenBank/DDBJ databases">
        <title>Draft genome sequencing of a biphenyl-degrading bacterium, Pseudomonas balearica KF707 (=NBRC110670).</title>
        <authorList>
            <person name="Kimura N."/>
            <person name="Hirose J."/>
            <person name="Watanabe T."/>
            <person name="Suenaga H."/>
            <person name="Fujihara H."/>
            <person name="Noguchi M."/>
            <person name="Hashimoto M."/>
            <person name="Shimodaira J."/>
            <person name="Tsuchikane K."/>
            <person name="Hosoyama A."/>
            <person name="Yamazoe A."/>
            <person name="Fujita N."/>
            <person name="Furukawa K."/>
        </authorList>
    </citation>
    <scope>NUCLEOTIDE SEQUENCE [LARGE SCALE GENOMIC DNA]</scope>
    <source>
        <strain evidence="3">DSM 10086 / NBRC 110670 / KF707</strain>
    </source>
</reference>
<evidence type="ECO:0000313" key="2">
    <source>
        <dbReference type="EMBL" id="BAU75342.1"/>
    </source>
</evidence>
<dbReference type="Proteomes" id="UP000218554">
    <property type="component" value="Chromosome"/>
</dbReference>
<dbReference type="KEGG" id="pfuw:KF707C_36540"/>
<keyword evidence="3" id="KW-1185">Reference proteome</keyword>
<protein>
    <submittedName>
        <fullName evidence="2">Uncharacterized protein</fullName>
    </submittedName>
</protein>
<evidence type="ECO:0000313" key="3">
    <source>
        <dbReference type="Proteomes" id="UP000218554"/>
    </source>
</evidence>
<dbReference type="AlphaFoldDB" id="A0AAD1FGM3"/>
<name>A0AAD1FGM3_METFU</name>
<feature type="region of interest" description="Disordered" evidence="1">
    <location>
        <begin position="23"/>
        <end position="44"/>
    </location>
</feature>
<accession>A0AAD1FGM3</accession>
<proteinExistence type="predicted"/>
<evidence type="ECO:0000256" key="1">
    <source>
        <dbReference type="SAM" id="MobiDB-lite"/>
    </source>
</evidence>